<dbReference type="Proteomes" id="UP001549036">
    <property type="component" value="Unassembled WGS sequence"/>
</dbReference>
<sequence length="375" mass="41310">MTELLVAVFGSGTRIAHRQPLSRRAACVSRLFLGRPSGNPGSVIIKHVPAERFVPGAVPDAPEFREEQVVHRFLAGIGAESGLKPALLGFDPAGLLLLEDLGPIGNPVARSFAELVPRLARAMARLHGRTLDQETTYLELRRQAGLGPVATDGRYHGVMREAERAADGRAGLASMVSPWETPAVRRTLEREFDAVVALVENYPGRRALIHDDLGNARQTFEIGTETYLLDFEYSHYAPPFYELTKTLLGKFETNTETGEYLLASPKMPLALAEQHRVLMNRDYGLRLADEEWEETLAACLIYAALTLLGNLAATGHRRTLRGSVQDDINRILDRLTLVLRPFRPFAVIRSIVTRYRAAPAAPNARKLSSADAVST</sequence>
<evidence type="ECO:0000313" key="2">
    <source>
        <dbReference type="Proteomes" id="UP001549036"/>
    </source>
</evidence>
<evidence type="ECO:0000313" key="1">
    <source>
        <dbReference type="EMBL" id="MET3596196.1"/>
    </source>
</evidence>
<comment type="caution">
    <text evidence="1">The sequence shown here is derived from an EMBL/GenBank/DDBJ whole genome shotgun (WGS) entry which is preliminary data.</text>
</comment>
<evidence type="ECO:0008006" key="3">
    <source>
        <dbReference type="Google" id="ProtNLM"/>
    </source>
</evidence>
<accession>A0ABV2HZZ3</accession>
<name>A0ABV2HZZ3_9HYPH</name>
<dbReference type="SUPFAM" id="SSF56112">
    <property type="entry name" value="Protein kinase-like (PK-like)"/>
    <property type="match status" value="1"/>
</dbReference>
<dbReference type="EMBL" id="JBEPLM010000013">
    <property type="protein sequence ID" value="MET3596196.1"/>
    <property type="molecule type" value="Genomic_DNA"/>
</dbReference>
<dbReference type="Gene3D" id="3.90.1200.10">
    <property type="match status" value="1"/>
</dbReference>
<reference evidence="1 2" key="1">
    <citation type="submission" date="2024-06" db="EMBL/GenBank/DDBJ databases">
        <title>Genomic Encyclopedia of Type Strains, Phase IV (KMG-IV): sequencing the most valuable type-strain genomes for metagenomic binning, comparative biology and taxonomic classification.</title>
        <authorList>
            <person name="Goeker M."/>
        </authorList>
    </citation>
    <scope>NUCLEOTIDE SEQUENCE [LARGE SCALE GENOMIC DNA]</scope>
    <source>
        <strain evidence="1 2">DSM 29846</strain>
    </source>
</reference>
<keyword evidence="2" id="KW-1185">Reference proteome</keyword>
<gene>
    <name evidence="1" type="ORF">ABID26_005613</name>
</gene>
<proteinExistence type="predicted"/>
<dbReference type="InterPro" id="IPR011009">
    <property type="entry name" value="Kinase-like_dom_sf"/>
</dbReference>
<protein>
    <recommendedName>
        <fullName evidence="3">Aminoglycoside phosphotransferase domain-containing protein</fullName>
    </recommendedName>
</protein>
<dbReference type="RefSeq" id="WP_292303270.1">
    <property type="nucleotide sequence ID" value="NZ_JBEPLM010000013.1"/>
</dbReference>
<organism evidence="1 2">
    <name type="scientific">Mesorhizobium shonense</name>
    <dbReference type="NCBI Taxonomy" id="1209948"/>
    <lineage>
        <taxon>Bacteria</taxon>
        <taxon>Pseudomonadati</taxon>
        <taxon>Pseudomonadota</taxon>
        <taxon>Alphaproteobacteria</taxon>
        <taxon>Hyphomicrobiales</taxon>
        <taxon>Phyllobacteriaceae</taxon>
        <taxon>Mesorhizobium</taxon>
    </lineage>
</organism>